<protein>
    <recommendedName>
        <fullName evidence="4">Integral membrane protein</fullName>
    </recommendedName>
</protein>
<evidence type="ECO:0000313" key="3">
    <source>
        <dbReference type="Proteomes" id="UP000033533"/>
    </source>
</evidence>
<feature type="transmembrane region" description="Helical" evidence="1">
    <location>
        <begin position="38"/>
        <end position="60"/>
    </location>
</feature>
<dbReference type="Proteomes" id="UP000033533">
    <property type="component" value="Unassembled WGS sequence"/>
</dbReference>
<organism evidence="2 3">
    <name type="scientific">Lactobacillus kullabergensis</name>
    <dbReference type="NCBI Taxonomy" id="1218493"/>
    <lineage>
        <taxon>Bacteria</taxon>
        <taxon>Bacillati</taxon>
        <taxon>Bacillota</taxon>
        <taxon>Bacilli</taxon>
        <taxon>Lactobacillales</taxon>
        <taxon>Lactobacillaceae</taxon>
        <taxon>Lactobacillus</taxon>
    </lineage>
</organism>
<feature type="transmembrane region" description="Helical" evidence="1">
    <location>
        <begin position="98"/>
        <end position="120"/>
    </location>
</feature>
<sequence length="180" mass="20552">MDNFSSYRGNRGFNWAAFISGILMIIAGLFLLRHPGKALHAFVLLFAIVSIVQGFVWLVFYSRFRYFIPSSWLSIVSGVLDIIVGILFLYSYDAGGLTIAYLFAFWFLFDSISGIIFSWNMRKVSTFFFWINIILNILGLLIAISLMFNPALSALTLIWLVSFWLLIFGINEIIAAFVNR</sequence>
<dbReference type="PANTHER" id="PTHR34989">
    <property type="entry name" value="PROTEIN HDED"/>
    <property type="match status" value="1"/>
</dbReference>
<gene>
    <name evidence="2" type="ORF">JF76_06370</name>
</gene>
<feature type="transmembrane region" description="Helical" evidence="1">
    <location>
        <begin position="154"/>
        <end position="178"/>
    </location>
</feature>
<feature type="transmembrane region" description="Helical" evidence="1">
    <location>
        <begin position="72"/>
        <end position="92"/>
    </location>
</feature>
<dbReference type="EMBL" id="JXBY01000016">
    <property type="protein sequence ID" value="KJY56330.1"/>
    <property type="molecule type" value="Genomic_DNA"/>
</dbReference>
<dbReference type="HOGENOM" id="CLU_091585_7_0_9"/>
<dbReference type="Pfam" id="PF03729">
    <property type="entry name" value="DUF308"/>
    <property type="match status" value="2"/>
</dbReference>
<name>A0A0F4LCJ3_9LACO</name>
<evidence type="ECO:0000256" key="1">
    <source>
        <dbReference type="SAM" id="Phobius"/>
    </source>
</evidence>
<evidence type="ECO:0008006" key="4">
    <source>
        <dbReference type="Google" id="ProtNLM"/>
    </source>
</evidence>
<dbReference type="InterPro" id="IPR005325">
    <property type="entry name" value="DUF308_memb"/>
</dbReference>
<dbReference type="OrthoDB" id="2456403at2"/>
<dbReference type="AlphaFoldDB" id="A0A0F4LCJ3"/>
<dbReference type="STRING" id="1218493.JF76_06370"/>
<feature type="transmembrane region" description="Helical" evidence="1">
    <location>
        <begin position="12"/>
        <end position="32"/>
    </location>
</feature>
<comment type="caution">
    <text evidence="2">The sequence shown here is derived from an EMBL/GenBank/DDBJ whole genome shotgun (WGS) entry which is preliminary data.</text>
</comment>
<reference evidence="2 3" key="1">
    <citation type="submission" date="2014-12" db="EMBL/GenBank/DDBJ databases">
        <title>Comparative genomics of the lactic acid bacteria isolated from the honey bee gut.</title>
        <authorList>
            <person name="Ellegaard K.M."/>
            <person name="Tamarit D."/>
            <person name="Javelind E."/>
            <person name="Olofsson T."/>
            <person name="Andersson S.G."/>
            <person name="Vasquez A."/>
        </authorList>
    </citation>
    <scope>NUCLEOTIDE SEQUENCE [LARGE SCALE GENOMIC DNA]</scope>
    <source>
        <strain evidence="2 3">Biut2</strain>
    </source>
</reference>
<feature type="transmembrane region" description="Helical" evidence="1">
    <location>
        <begin position="127"/>
        <end position="148"/>
    </location>
</feature>
<keyword evidence="1" id="KW-0472">Membrane</keyword>
<evidence type="ECO:0000313" key="2">
    <source>
        <dbReference type="EMBL" id="KJY56330.1"/>
    </source>
</evidence>
<dbReference type="InterPro" id="IPR052712">
    <property type="entry name" value="Acid_resist_chaperone_HdeD"/>
</dbReference>
<dbReference type="PATRIC" id="fig|1218493.3.peg.681"/>
<keyword evidence="1" id="KW-1133">Transmembrane helix</keyword>
<keyword evidence="1" id="KW-0812">Transmembrane</keyword>
<accession>A0A0F4LCJ3</accession>
<dbReference type="PANTHER" id="PTHR34989:SF1">
    <property type="entry name" value="PROTEIN HDED"/>
    <property type="match status" value="1"/>
</dbReference>
<proteinExistence type="predicted"/>
<dbReference type="GO" id="GO:0005886">
    <property type="term" value="C:plasma membrane"/>
    <property type="evidence" value="ECO:0007669"/>
    <property type="project" value="TreeGrafter"/>
</dbReference>